<dbReference type="KEGG" id="acab:QRX50_37880"/>
<dbReference type="EMBL" id="CP127294">
    <property type="protein sequence ID" value="WIX77132.1"/>
    <property type="molecule type" value="Genomic_DNA"/>
</dbReference>
<accession>A0A9Y2ICC0</accession>
<protein>
    <submittedName>
        <fullName evidence="1">Uncharacterized protein</fullName>
    </submittedName>
</protein>
<gene>
    <name evidence="1" type="ORF">QRX50_37880</name>
</gene>
<proteinExistence type="predicted"/>
<sequence>MRNGVRRGRVAPLLGGAVVVMASLAGGGCGSIRLEAQENKDTVSLSAAKNRDSAALPCAQILAAVTETATLTRPLDGRALTDRSTGAPIQYFDGAALAAIAYLLAGFRFDRDQFDTQSSAAPMGPQTPVAWSRVYTHDGVGDLVVTQALPGSGVLDWPADGTSGVGRMGAQVRRGGSAVGLAWTAGGFEFAVYSEAGNTLTQTALPVSELVRVAESVEL</sequence>
<name>A0A9Y2ICC0_9PSEU</name>
<evidence type="ECO:0000313" key="2">
    <source>
        <dbReference type="Proteomes" id="UP001236014"/>
    </source>
</evidence>
<dbReference type="RefSeq" id="WP_285967874.1">
    <property type="nucleotide sequence ID" value="NZ_CP127294.1"/>
</dbReference>
<evidence type="ECO:0000313" key="1">
    <source>
        <dbReference type="EMBL" id="WIX77132.1"/>
    </source>
</evidence>
<organism evidence="1 2">
    <name type="scientific">Amycolatopsis carbonis</name>
    <dbReference type="NCBI Taxonomy" id="715471"/>
    <lineage>
        <taxon>Bacteria</taxon>
        <taxon>Bacillati</taxon>
        <taxon>Actinomycetota</taxon>
        <taxon>Actinomycetes</taxon>
        <taxon>Pseudonocardiales</taxon>
        <taxon>Pseudonocardiaceae</taxon>
        <taxon>Amycolatopsis</taxon>
    </lineage>
</organism>
<keyword evidence="2" id="KW-1185">Reference proteome</keyword>
<reference evidence="1 2" key="1">
    <citation type="submission" date="2023-06" db="EMBL/GenBank/DDBJ databases">
        <authorList>
            <person name="Oyuntsetseg B."/>
            <person name="Kim S.B."/>
        </authorList>
    </citation>
    <scope>NUCLEOTIDE SEQUENCE [LARGE SCALE GENOMIC DNA]</scope>
    <source>
        <strain evidence="1 2">2-15</strain>
    </source>
</reference>
<dbReference type="AlphaFoldDB" id="A0A9Y2ICC0"/>
<dbReference type="PROSITE" id="PS51257">
    <property type="entry name" value="PROKAR_LIPOPROTEIN"/>
    <property type="match status" value="1"/>
</dbReference>
<dbReference type="Proteomes" id="UP001236014">
    <property type="component" value="Chromosome"/>
</dbReference>